<evidence type="ECO:0000313" key="1">
    <source>
        <dbReference type="EMBL" id="QMV29935.1"/>
    </source>
</evidence>
<name>A0A7G5B0W2_9CAUD</name>
<dbReference type="Pfam" id="PF10983">
    <property type="entry name" value="DUF2793"/>
    <property type="match status" value="1"/>
</dbReference>
<dbReference type="KEGG" id="vg:62682455"/>
<accession>A0A7G5B0W2</accession>
<protein>
    <submittedName>
        <fullName evidence="1">Tail fiber protein</fullName>
    </submittedName>
</protein>
<dbReference type="RefSeq" id="YP_009999821.1">
    <property type="nucleotide sequence ID" value="NC_053009.1"/>
</dbReference>
<dbReference type="Proteomes" id="UP000515430">
    <property type="component" value="Segment"/>
</dbReference>
<dbReference type="GeneID" id="62682455"/>
<proteinExistence type="predicted"/>
<sequence>MPKKVGPNQGLPYGWIRGEDYWGGPMSDSQVFLDTMLFPVIKSLTFSSPPAQAVDGDTYSIAANPTGAWSGHAGEVAVYVENAWQFYPPKKGWRAYVESFDKMMWFNGTTWVNESDGQDPVNPDPDPSIKPKWYDIAVTVSDSMYANEPILHLPITDPMVLQANMAGSIFDMADAASEAYYQFRVQRNGQNIATITVEQGQFNATFTTSGGNPVAFGAGDRLTVRAQAERVVSMKNFGFVIRMGLS</sequence>
<keyword evidence="2" id="KW-1185">Reference proteome</keyword>
<dbReference type="InterPro" id="IPR021251">
    <property type="entry name" value="DUF2793"/>
</dbReference>
<reference evidence="2" key="1">
    <citation type="submission" date="2020-06" db="EMBL/GenBank/DDBJ databases">
        <title>Complete genome sequences of Providencia rettgeri bacteriophages PibeRecoleta, Stilesk and PatoteraRojo.</title>
        <authorList>
            <person name="Batinovic S."/>
            <person name="Chan H.T."/>
            <person name="Stiles J."/>
            <person name="Petrovski S."/>
        </authorList>
    </citation>
    <scope>NUCLEOTIDE SEQUENCE [LARGE SCALE GENOMIC DNA]</scope>
</reference>
<evidence type="ECO:0000313" key="2">
    <source>
        <dbReference type="Proteomes" id="UP000515430"/>
    </source>
</evidence>
<dbReference type="EMBL" id="MT675124">
    <property type="protein sequence ID" value="QMV29935.1"/>
    <property type="molecule type" value="Genomic_DNA"/>
</dbReference>
<organism evidence="1 2">
    <name type="scientific">Providencia phage vB_PreS-PibeRecoleta</name>
    <dbReference type="NCBI Taxonomy" id="2761109"/>
    <lineage>
        <taxon>Viruses</taxon>
        <taxon>Duplodnaviria</taxon>
        <taxon>Heunggongvirae</taxon>
        <taxon>Uroviricota</taxon>
        <taxon>Caudoviricetes</taxon>
        <taxon>Casjensviridae</taxon>
        <taxon>Redjacvirus</taxon>
        <taxon>Redjacvirus piberecoleta</taxon>
    </lineage>
</organism>